<dbReference type="RefSeq" id="WP_118924414.1">
    <property type="nucleotide sequence ID" value="NZ_QXGH01000012.1"/>
</dbReference>
<evidence type="ECO:0000313" key="3">
    <source>
        <dbReference type="Proteomes" id="UP000283644"/>
    </source>
</evidence>
<organism evidence="2 3">
    <name type="scientific">Nocardioides immobilis</name>
    <dbReference type="NCBI Taxonomy" id="2049295"/>
    <lineage>
        <taxon>Bacteria</taxon>
        <taxon>Bacillati</taxon>
        <taxon>Actinomycetota</taxon>
        <taxon>Actinomycetes</taxon>
        <taxon>Propionibacteriales</taxon>
        <taxon>Nocardioidaceae</taxon>
        <taxon>Nocardioides</taxon>
    </lineage>
</organism>
<keyword evidence="1" id="KW-0732">Signal</keyword>
<feature type="chain" id="PRO_5019267895" description="Lipoprotein" evidence="1">
    <location>
        <begin position="23"/>
        <end position="181"/>
    </location>
</feature>
<reference evidence="2 3" key="1">
    <citation type="submission" date="2018-09" db="EMBL/GenBank/DDBJ databases">
        <title>Genome sequencing of Nocardioides immobilis CCTCC AB 2017083 for comparison to Nocardioides silvaticus.</title>
        <authorList>
            <person name="Li C."/>
            <person name="Wang G."/>
        </authorList>
    </citation>
    <scope>NUCLEOTIDE SEQUENCE [LARGE SCALE GENOMIC DNA]</scope>
    <source>
        <strain evidence="2 3">CCTCC AB 2017083</strain>
    </source>
</reference>
<evidence type="ECO:0000313" key="2">
    <source>
        <dbReference type="EMBL" id="RHW27603.1"/>
    </source>
</evidence>
<evidence type="ECO:0008006" key="4">
    <source>
        <dbReference type="Google" id="ProtNLM"/>
    </source>
</evidence>
<accession>A0A417Y4K4</accession>
<evidence type="ECO:0000256" key="1">
    <source>
        <dbReference type="SAM" id="SignalP"/>
    </source>
</evidence>
<feature type="signal peptide" evidence="1">
    <location>
        <begin position="1"/>
        <end position="22"/>
    </location>
</feature>
<protein>
    <recommendedName>
        <fullName evidence="4">Lipoprotein</fullName>
    </recommendedName>
</protein>
<dbReference type="AlphaFoldDB" id="A0A417Y4K4"/>
<dbReference type="Proteomes" id="UP000283644">
    <property type="component" value="Unassembled WGS sequence"/>
</dbReference>
<gene>
    <name evidence="2" type="ORF">D0Z08_07950</name>
</gene>
<name>A0A417Y4K4_9ACTN</name>
<comment type="caution">
    <text evidence="2">The sequence shown here is derived from an EMBL/GenBank/DDBJ whole genome shotgun (WGS) entry which is preliminary data.</text>
</comment>
<dbReference type="EMBL" id="QXGH01000012">
    <property type="protein sequence ID" value="RHW27603.1"/>
    <property type="molecule type" value="Genomic_DNA"/>
</dbReference>
<dbReference type="OrthoDB" id="9851247at2"/>
<sequence length="181" mass="19068">MRTRLLPLASLSVLVVLLGACGDDDDGGGRGLEPASPGSGLAAVDFTEDLPCGYGFAAADEPDKALLSIHHSGGDDAEVDRTVTLPDPAWDAEVRVGSHLSANWCADVIEDPQAEVEETWTIVEGTLRFEGDLPPLEFTEQGAVERVHAELTGVVVEGPDGERVELGDISLSNRAWGFFAG</sequence>
<dbReference type="PROSITE" id="PS51257">
    <property type="entry name" value="PROKAR_LIPOPROTEIN"/>
    <property type="match status" value="1"/>
</dbReference>
<proteinExistence type="predicted"/>
<keyword evidence="3" id="KW-1185">Reference proteome</keyword>